<dbReference type="Proteomes" id="UP001140234">
    <property type="component" value="Unassembled WGS sequence"/>
</dbReference>
<proteinExistence type="predicted"/>
<feature type="non-terminal residue" evidence="1">
    <location>
        <position position="313"/>
    </location>
</feature>
<dbReference type="EMBL" id="JANBUJ010004315">
    <property type="protein sequence ID" value="KAJ2757819.1"/>
    <property type="molecule type" value="Genomic_DNA"/>
</dbReference>
<accession>A0ACC1JIA2</accession>
<evidence type="ECO:0000313" key="2">
    <source>
        <dbReference type="Proteomes" id="UP001140234"/>
    </source>
</evidence>
<name>A0ACC1JIA2_9FUNG</name>
<reference evidence="1" key="1">
    <citation type="submission" date="2022-07" db="EMBL/GenBank/DDBJ databases">
        <title>Phylogenomic reconstructions and comparative analyses of Kickxellomycotina fungi.</title>
        <authorList>
            <person name="Reynolds N.K."/>
            <person name="Stajich J.E."/>
            <person name="Barry K."/>
            <person name="Grigoriev I.V."/>
            <person name="Crous P."/>
            <person name="Smith M.E."/>
        </authorList>
    </citation>
    <scope>NUCLEOTIDE SEQUENCE</scope>
    <source>
        <strain evidence="1">CBS 109366</strain>
    </source>
</reference>
<comment type="caution">
    <text evidence="1">The sequence shown here is derived from an EMBL/GenBank/DDBJ whole genome shotgun (WGS) entry which is preliminary data.</text>
</comment>
<gene>
    <name evidence="1" type="ORF">IWQ57_006997</name>
</gene>
<evidence type="ECO:0000313" key="1">
    <source>
        <dbReference type="EMBL" id="KAJ2757819.1"/>
    </source>
</evidence>
<organism evidence="1 2">
    <name type="scientific">Coemansia nantahalensis</name>
    <dbReference type="NCBI Taxonomy" id="2789366"/>
    <lineage>
        <taxon>Eukaryota</taxon>
        <taxon>Fungi</taxon>
        <taxon>Fungi incertae sedis</taxon>
        <taxon>Zoopagomycota</taxon>
        <taxon>Kickxellomycotina</taxon>
        <taxon>Kickxellomycetes</taxon>
        <taxon>Kickxellales</taxon>
        <taxon>Kickxellaceae</taxon>
        <taxon>Coemansia</taxon>
    </lineage>
</organism>
<protein>
    <submittedName>
        <fullName evidence="1">Uncharacterized protein</fullName>
    </submittedName>
</protein>
<keyword evidence="2" id="KW-1185">Reference proteome</keyword>
<sequence length="313" mass="34107">MGNARLLHFVCAPLPLSAAIRPTGSGLRAFDRLFRTISAMLQNLTDCYIDYLCSMGFVVARRYESVRPWKAALASLGYAGPKIAQLTAAVLDGADSSSTSHSMRSEQLQATLPGIQVPGAYLFADTERSNLVTDVEVTPEILSIRMFALSRFSSEWRSTVPGYIRSSINPRSINKFTFELSKFKKLLHVKSFAYDFQLRYMASLLRQVDPALQDTGGGDEHDPLPDAADSSSNSGSSDTGPVGGGAGSDKDSGSDESDDGADGPATGGRRRARQPRTRTVAEALHVHLDMTVFFDALSQQRYYSTRFSSRKLV</sequence>